<dbReference type="CDD" id="cd06257">
    <property type="entry name" value="DnaJ"/>
    <property type="match status" value="1"/>
</dbReference>
<dbReference type="PANTHER" id="PTHR43096:SF52">
    <property type="entry name" value="DNAJ HOMOLOG 1, MITOCHONDRIAL-RELATED"/>
    <property type="match status" value="1"/>
</dbReference>
<feature type="region of interest" description="Disordered" evidence="2">
    <location>
        <begin position="35"/>
        <end position="70"/>
    </location>
</feature>
<dbReference type="GO" id="GO:0005737">
    <property type="term" value="C:cytoplasm"/>
    <property type="evidence" value="ECO:0007669"/>
    <property type="project" value="TreeGrafter"/>
</dbReference>
<name>A0A0M0LQN9_9EUKA</name>
<dbReference type="PANTHER" id="PTHR43096">
    <property type="entry name" value="DNAJ HOMOLOG 1, MITOCHONDRIAL-RELATED"/>
    <property type="match status" value="1"/>
</dbReference>
<dbReference type="PROSITE" id="PS50076">
    <property type="entry name" value="DNAJ_2"/>
    <property type="match status" value="1"/>
</dbReference>
<evidence type="ECO:0000313" key="4">
    <source>
        <dbReference type="EMBL" id="KOO53359.1"/>
    </source>
</evidence>
<dbReference type="SUPFAM" id="SSF46565">
    <property type="entry name" value="Chaperone J-domain"/>
    <property type="match status" value="1"/>
</dbReference>
<evidence type="ECO:0000259" key="3">
    <source>
        <dbReference type="PROSITE" id="PS50076"/>
    </source>
</evidence>
<dbReference type="InterPro" id="IPR036869">
    <property type="entry name" value="J_dom_sf"/>
</dbReference>
<organism evidence="4 5">
    <name type="scientific">Chrysochromulina tobinii</name>
    <dbReference type="NCBI Taxonomy" id="1460289"/>
    <lineage>
        <taxon>Eukaryota</taxon>
        <taxon>Haptista</taxon>
        <taxon>Haptophyta</taxon>
        <taxon>Prymnesiophyceae</taxon>
        <taxon>Prymnesiales</taxon>
        <taxon>Chrysochromulinaceae</taxon>
        <taxon>Chrysochromulina</taxon>
    </lineage>
</organism>
<evidence type="ECO:0000256" key="1">
    <source>
        <dbReference type="ARBA" id="ARBA00023186"/>
    </source>
</evidence>
<dbReference type="OrthoDB" id="307514at2759"/>
<evidence type="ECO:0000256" key="2">
    <source>
        <dbReference type="SAM" id="MobiDB-lite"/>
    </source>
</evidence>
<dbReference type="InterPro" id="IPR001623">
    <property type="entry name" value="DnaJ_domain"/>
</dbReference>
<dbReference type="AlphaFoldDB" id="A0A0M0LQN9"/>
<feature type="domain" description="J" evidence="3">
    <location>
        <begin position="1"/>
        <end position="44"/>
    </location>
</feature>
<sequence>MQLARALHPDKNSSQEAQTKLQAINEAWAVLKNKSTRTLYDRDGKEGLPDSIISTDDEDDDDNADDRSATKLPHVYSFFGSATQAPADDADWELPVAMPASHAPSRAAALRSSSATTSVSTSASGSVSGCGSTRAPDATLTLQIAEAVAEAIRRTEAAAAARYQRALTSVLQTLEPTLAAEQAQERARHAWEGAGRMWEQDPP</sequence>
<reference evidence="5" key="1">
    <citation type="journal article" date="2015" name="PLoS Genet.">
        <title>Genome Sequence and Transcriptome Analyses of Chrysochromulina tobin: Metabolic Tools for Enhanced Algal Fitness in the Prominent Order Prymnesiales (Haptophyceae).</title>
        <authorList>
            <person name="Hovde B.T."/>
            <person name="Deodato C.R."/>
            <person name="Hunsperger H.M."/>
            <person name="Ryken S.A."/>
            <person name="Yost W."/>
            <person name="Jha R.K."/>
            <person name="Patterson J."/>
            <person name="Monnat R.J. Jr."/>
            <person name="Barlow S.B."/>
            <person name="Starkenburg S.R."/>
            <person name="Cattolico R.A."/>
        </authorList>
    </citation>
    <scope>NUCLEOTIDE SEQUENCE</scope>
    <source>
        <strain evidence="5">CCMP291</strain>
    </source>
</reference>
<gene>
    <name evidence="4" type="ORF">Ctob_016686</name>
</gene>
<accession>A0A0M0LQN9</accession>
<keyword evidence="5" id="KW-1185">Reference proteome</keyword>
<protein>
    <recommendedName>
        <fullName evidence="3">J domain-containing protein</fullName>
    </recommendedName>
</protein>
<dbReference type="Proteomes" id="UP000037460">
    <property type="component" value="Unassembled WGS sequence"/>
</dbReference>
<dbReference type="Pfam" id="PF00226">
    <property type="entry name" value="DnaJ"/>
    <property type="match status" value="1"/>
</dbReference>
<evidence type="ECO:0000313" key="5">
    <source>
        <dbReference type="Proteomes" id="UP000037460"/>
    </source>
</evidence>
<dbReference type="GO" id="GO:0051082">
    <property type="term" value="F:unfolded protein binding"/>
    <property type="evidence" value="ECO:0007669"/>
    <property type="project" value="TreeGrafter"/>
</dbReference>
<comment type="caution">
    <text evidence="4">The sequence shown here is derived from an EMBL/GenBank/DDBJ whole genome shotgun (WGS) entry which is preliminary data.</text>
</comment>
<dbReference type="EMBL" id="JWZX01000268">
    <property type="protein sequence ID" value="KOO53359.1"/>
    <property type="molecule type" value="Genomic_DNA"/>
</dbReference>
<feature type="compositionally biased region" description="Basic and acidic residues" evidence="2">
    <location>
        <begin position="39"/>
        <end position="48"/>
    </location>
</feature>
<feature type="compositionally biased region" description="Acidic residues" evidence="2">
    <location>
        <begin position="55"/>
        <end position="64"/>
    </location>
</feature>
<dbReference type="Gene3D" id="1.10.287.110">
    <property type="entry name" value="DnaJ domain"/>
    <property type="match status" value="1"/>
</dbReference>
<keyword evidence="1" id="KW-0143">Chaperone</keyword>
<proteinExistence type="predicted"/>
<dbReference type="GO" id="GO:0042026">
    <property type="term" value="P:protein refolding"/>
    <property type="evidence" value="ECO:0007669"/>
    <property type="project" value="TreeGrafter"/>
</dbReference>